<dbReference type="InterPro" id="IPR005479">
    <property type="entry name" value="CPAse_ATP-bd"/>
</dbReference>
<evidence type="ECO:0000256" key="5">
    <source>
        <dbReference type="ARBA" id="ARBA00023267"/>
    </source>
</evidence>
<dbReference type="SUPFAM" id="SSF52096">
    <property type="entry name" value="ClpP/crotonase"/>
    <property type="match status" value="2"/>
</dbReference>
<dbReference type="InterPro" id="IPR011053">
    <property type="entry name" value="Single_hybrid_motif"/>
</dbReference>
<dbReference type="AlphaFoldDB" id="A0A1B1K8T4"/>
<dbReference type="SUPFAM" id="SSF51230">
    <property type="entry name" value="Single hybrid motif"/>
    <property type="match status" value="1"/>
</dbReference>
<dbReference type="InterPro" id="IPR013815">
    <property type="entry name" value="ATP_grasp_subdomain_1"/>
</dbReference>
<dbReference type="Pfam" id="PF02786">
    <property type="entry name" value="CPSase_L_D2"/>
    <property type="match status" value="1"/>
</dbReference>
<sequence>MKILVANRGEVAVRVVRAAAGIGASTVAVYTCEDADSLHVQLADESSPLPGSGVAGYLDGDAMVAAAMRAGCTHVHPGWGFLSEDAQFAVLCRDAGLVFVGPSPEVLALFGDKSRARARAVSVEVPVLDAVPAPVSLEQARAFLAENPGGIMVKAVAGGGGRGMRQVVDPAQLDEAFARSRSEARLAFGHDELYVERLMRAAKHIEIQVVGDGSGTVVHLGERECSVQRRHQKLIEVAPSPSLNDDQRASLGALAVRLTESVNYSSLGTVEFLVDADALKDGKLSAAFIELNPRLQVEHTVTEEVTGVDLVAAQLRIAAGATLTELGLLQVDVPAPTGFAIQSRLNADRRATDGETYAATGTLSRFEPPGGPGVRVDTHAQAGLILDGTFDSLLAKIITHTRHGGFPAAAAHADRALAELHVEGVETNAAVLQAVLTHPAFVSGEVTTSFMTEIAGELPVNASTNPLSEKGGDAGGVHVVLGGTVVAVPVTVGDTVTAKTPVVIVESMKMEHVVTAGAAGVITKVLVAPGDQVHESQAVIYLDASLDSVDSGHEVEEIDPDHVRPDLAHLLDLQAAKLDDARPQVVQRRHQTGHRTIRENLAELVDPGSFREYGGLTVAAQRRRRSVGELAAATPADGIVLGLATVNSNGVPDFGQCVVMGYDYTVLAGTQGFFGHRKTDRMLALAEQQALPVILFAEGGGGRPGDVDVDDIASSMLDCGTFAALGRLSGQVPLVGVLTGRCFAGNAALLGSCDVVIATKDSSLGMAGPAMIEGGGLGRFAPEEVGPMSVQVPNGVVDVLVEDDAEAVEVAKRYLNYFQGPHEKHTHADQRVLRHLVPENRMRVYDVREVIDALADTDSVLELRRGFGHGVITALVRIDGRPLGLVANNPGHLGGAIDADAADKLARFLQLCDAHELPVVSLCDTPGFMVGPESERDATVRHFSRLFVIGAHLSVPIIAIILRKGYGLGAQAMAAGGFRETLATIAWPTGEVGGMGLEGAVQLGYSQELAAISDRDERQRRYDELVAEQYESGKAINAARVFELDDVIDPADTRGAITGALAAWRGPDAGRRRRSYIDTW</sequence>
<evidence type="ECO:0000313" key="11">
    <source>
        <dbReference type="EMBL" id="ANS29017.1"/>
    </source>
</evidence>
<dbReference type="InterPro" id="IPR011761">
    <property type="entry name" value="ATP-grasp"/>
</dbReference>
<dbReference type="InterPro" id="IPR005481">
    <property type="entry name" value="BC-like_N"/>
</dbReference>
<accession>A0A1B1K8T4</accession>
<dbReference type="Pfam" id="PF00364">
    <property type="entry name" value="Biotin_lipoyl"/>
    <property type="match status" value="1"/>
</dbReference>
<gene>
    <name evidence="11" type="ORF">R1CP_21705</name>
</gene>
<dbReference type="EMBL" id="CP009111">
    <property type="protein sequence ID" value="ANS29017.1"/>
    <property type="molecule type" value="Genomic_DNA"/>
</dbReference>
<feature type="domain" description="Biotin carboxylation" evidence="9">
    <location>
        <begin position="1"/>
        <end position="456"/>
    </location>
</feature>
<evidence type="ECO:0000313" key="12">
    <source>
        <dbReference type="Proteomes" id="UP000186108"/>
    </source>
</evidence>
<dbReference type="PROSITE" id="PS50979">
    <property type="entry name" value="BC"/>
    <property type="match status" value="1"/>
</dbReference>
<organism evidence="11 12">
    <name type="scientific">Rhodococcus opacus</name>
    <name type="common">Nocardia opaca</name>
    <dbReference type="NCBI Taxonomy" id="37919"/>
    <lineage>
        <taxon>Bacteria</taxon>
        <taxon>Bacillati</taxon>
        <taxon>Actinomycetota</taxon>
        <taxon>Actinomycetes</taxon>
        <taxon>Mycobacteriales</taxon>
        <taxon>Nocardiaceae</taxon>
        <taxon>Rhodococcus</taxon>
    </lineage>
</organism>
<evidence type="ECO:0000256" key="3">
    <source>
        <dbReference type="ARBA" id="ARBA00022741"/>
    </source>
</evidence>
<dbReference type="InterPro" id="IPR051602">
    <property type="entry name" value="ACC_Biotin_Carboxylase"/>
</dbReference>
<dbReference type="InterPro" id="IPR016185">
    <property type="entry name" value="PreATP-grasp_dom_sf"/>
</dbReference>
<dbReference type="Pfam" id="PF01039">
    <property type="entry name" value="Carboxyl_trans"/>
    <property type="match status" value="1"/>
</dbReference>
<dbReference type="SUPFAM" id="SSF51246">
    <property type="entry name" value="Rudiment single hybrid motif"/>
    <property type="match status" value="1"/>
</dbReference>
<dbReference type="PANTHER" id="PTHR48095">
    <property type="entry name" value="PYRUVATE CARBOXYLASE SUBUNIT A"/>
    <property type="match status" value="1"/>
</dbReference>
<dbReference type="InterPro" id="IPR005482">
    <property type="entry name" value="Biotin_COase_C"/>
</dbReference>
<dbReference type="Pfam" id="PF00289">
    <property type="entry name" value="Biotin_carb_N"/>
    <property type="match status" value="1"/>
</dbReference>
<evidence type="ECO:0000259" key="7">
    <source>
        <dbReference type="PROSITE" id="PS50968"/>
    </source>
</evidence>
<dbReference type="CDD" id="cd06850">
    <property type="entry name" value="biotinyl_domain"/>
    <property type="match status" value="1"/>
</dbReference>
<evidence type="ECO:0000256" key="1">
    <source>
        <dbReference type="ARBA" id="ARBA00001953"/>
    </source>
</evidence>
<evidence type="ECO:0000256" key="6">
    <source>
        <dbReference type="PROSITE-ProRule" id="PRU00409"/>
    </source>
</evidence>
<dbReference type="Gene3D" id="3.30.470.20">
    <property type="entry name" value="ATP-grasp fold, B domain"/>
    <property type="match status" value="1"/>
</dbReference>
<dbReference type="GO" id="GO:0004075">
    <property type="term" value="F:biotin carboxylase activity"/>
    <property type="evidence" value="ECO:0007669"/>
    <property type="project" value="UniProtKB-EC"/>
</dbReference>
<keyword evidence="2 11" id="KW-0436">Ligase</keyword>
<feature type="domain" description="ATP-grasp" evidence="8">
    <location>
        <begin position="115"/>
        <end position="319"/>
    </location>
</feature>
<dbReference type="Gene3D" id="3.90.226.10">
    <property type="entry name" value="2-enoyl-CoA Hydratase, Chain A, domain 1"/>
    <property type="match status" value="2"/>
</dbReference>
<dbReference type="PATRIC" id="fig|37919.13.peg.4586"/>
<reference evidence="11 12" key="1">
    <citation type="submission" date="2014-07" db="EMBL/GenBank/DDBJ databases">
        <authorList>
            <person name="Zhang J.E."/>
            <person name="Yang H."/>
            <person name="Guo J."/>
            <person name="Deng Z."/>
            <person name="Luo H."/>
            <person name="Luo M."/>
            <person name="Zhao B."/>
        </authorList>
    </citation>
    <scope>NUCLEOTIDE SEQUENCE [LARGE SCALE GENOMIC DNA]</scope>
    <source>
        <strain evidence="11 12">1CP</strain>
    </source>
</reference>
<dbReference type="PROSITE" id="PS50989">
    <property type="entry name" value="COA_CT_CTER"/>
    <property type="match status" value="1"/>
</dbReference>
<dbReference type="PROSITE" id="PS50975">
    <property type="entry name" value="ATP_GRASP"/>
    <property type="match status" value="1"/>
</dbReference>
<dbReference type="InterPro" id="IPR011763">
    <property type="entry name" value="COA_CT_C"/>
</dbReference>
<dbReference type="InterPro" id="IPR029045">
    <property type="entry name" value="ClpP/crotonase-like_dom_sf"/>
</dbReference>
<dbReference type="SMART" id="SM00878">
    <property type="entry name" value="Biotin_carb_C"/>
    <property type="match status" value="1"/>
</dbReference>
<proteinExistence type="predicted"/>
<dbReference type="InterPro" id="IPR011764">
    <property type="entry name" value="Biotin_carboxylation_dom"/>
</dbReference>
<protein>
    <submittedName>
        <fullName evidence="11">Biotin carboxylase</fullName>
        <ecNumber evidence="11">6.3.4.14</ecNumber>
    </submittedName>
</protein>
<dbReference type="RefSeq" id="WP_065493150.1">
    <property type="nucleotide sequence ID" value="NZ_CP009111.1"/>
</dbReference>
<keyword evidence="5" id="KW-0092">Biotin</keyword>
<evidence type="ECO:0000259" key="10">
    <source>
        <dbReference type="PROSITE" id="PS50989"/>
    </source>
</evidence>
<dbReference type="GO" id="GO:0046872">
    <property type="term" value="F:metal ion binding"/>
    <property type="evidence" value="ECO:0007669"/>
    <property type="project" value="InterPro"/>
</dbReference>
<dbReference type="Gene3D" id="3.30.1490.20">
    <property type="entry name" value="ATP-grasp fold, A domain"/>
    <property type="match status" value="1"/>
</dbReference>
<feature type="domain" description="Lipoyl-binding" evidence="7">
    <location>
        <begin position="468"/>
        <end position="543"/>
    </location>
</feature>
<evidence type="ECO:0000256" key="4">
    <source>
        <dbReference type="ARBA" id="ARBA00022840"/>
    </source>
</evidence>
<dbReference type="Gene3D" id="3.40.50.20">
    <property type="match status" value="1"/>
</dbReference>
<dbReference type="EC" id="6.3.4.14" evidence="11"/>
<evidence type="ECO:0000259" key="8">
    <source>
        <dbReference type="PROSITE" id="PS50975"/>
    </source>
</evidence>
<dbReference type="InterPro" id="IPR011054">
    <property type="entry name" value="Rudment_hybrid_motif"/>
</dbReference>
<dbReference type="PANTHER" id="PTHR48095:SF5">
    <property type="entry name" value="BLL7292 PROTEIN"/>
    <property type="match status" value="1"/>
</dbReference>
<dbReference type="SUPFAM" id="SSF56059">
    <property type="entry name" value="Glutathione synthetase ATP-binding domain-like"/>
    <property type="match status" value="1"/>
</dbReference>
<feature type="domain" description="CoA carboxyltransferase C-terminal" evidence="10">
    <location>
        <begin position="828"/>
        <end position="1063"/>
    </location>
</feature>
<keyword evidence="3 6" id="KW-0547">Nucleotide-binding</keyword>
<dbReference type="InterPro" id="IPR000089">
    <property type="entry name" value="Biotin_lipoyl"/>
</dbReference>
<evidence type="ECO:0000256" key="2">
    <source>
        <dbReference type="ARBA" id="ARBA00022598"/>
    </source>
</evidence>
<keyword evidence="4 6" id="KW-0067">ATP-binding</keyword>
<dbReference type="Gene3D" id="2.40.50.100">
    <property type="match status" value="1"/>
</dbReference>
<dbReference type="InterPro" id="IPR034733">
    <property type="entry name" value="AcCoA_carboxyl_beta"/>
</dbReference>
<evidence type="ECO:0000259" key="9">
    <source>
        <dbReference type="PROSITE" id="PS50979"/>
    </source>
</evidence>
<comment type="cofactor">
    <cofactor evidence="1">
        <name>biotin</name>
        <dbReference type="ChEBI" id="CHEBI:57586"/>
    </cofactor>
</comment>
<dbReference type="PROSITE" id="PS00867">
    <property type="entry name" value="CPSASE_2"/>
    <property type="match status" value="1"/>
</dbReference>
<name>A0A1B1K8T4_RHOOP</name>
<dbReference type="GO" id="GO:0005524">
    <property type="term" value="F:ATP binding"/>
    <property type="evidence" value="ECO:0007669"/>
    <property type="project" value="UniProtKB-UniRule"/>
</dbReference>
<dbReference type="SUPFAM" id="SSF52440">
    <property type="entry name" value="PreATP-grasp domain"/>
    <property type="match status" value="1"/>
</dbReference>
<dbReference type="PROSITE" id="PS50968">
    <property type="entry name" value="BIOTINYL_LIPOYL"/>
    <property type="match status" value="1"/>
</dbReference>
<dbReference type="Proteomes" id="UP000186108">
    <property type="component" value="Chromosome"/>
</dbReference>
<dbReference type="Pfam" id="PF02785">
    <property type="entry name" value="Biotin_carb_C"/>
    <property type="match status" value="1"/>
</dbReference>